<dbReference type="InterPro" id="IPR018673">
    <property type="entry name" value="DUF2141"/>
</dbReference>
<dbReference type="RefSeq" id="WP_048644152.1">
    <property type="nucleotide sequence ID" value="NZ_CAXBGM010000068.1"/>
</dbReference>
<reference evidence="1 2" key="1">
    <citation type="submission" date="2015-07" db="EMBL/GenBank/DDBJ databases">
        <authorList>
            <person name="Kim K.M."/>
        </authorList>
    </citation>
    <scope>NUCLEOTIDE SEQUENCE [LARGE SCALE GENOMIC DNA]</scope>
    <source>
        <strain evidence="1 2">KCTC 12363</strain>
    </source>
</reference>
<proteinExistence type="predicted"/>
<evidence type="ECO:0000313" key="2">
    <source>
        <dbReference type="Proteomes" id="UP000036520"/>
    </source>
</evidence>
<dbReference type="Pfam" id="PF09912">
    <property type="entry name" value="DUF2141"/>
    <property type="match status" value="1"/>
</dbReference>
<organism evidence="1 2">
    <name type="scientific">Cyclobacterium amurskyense</name>
    <dbReference type="NCBI Taxonomy" id="320787"/>
    <lineage>
        <taxon>Bacteria</taxon>
        <taxon>Pseudomonadati</taxon>
        <taxon>Bacteroidota</taxon>
        <taxon>Cytophagia</taxon>
        <taxon>Cytophagales</taxon>
        <taxon>Cyclobacteriaceae</taxon>
        <taxon>Cyclobacterium</taxon>
    </lineage>
</organism>
<gene>
    <name evidence="1" type="ORF">CA2015_4811</name>
</gene>
<dbReference type="OrthoDB" id="9788332at2"/>
<protein>
    <recommendedName>
        <fullName evidence="3">DUF2141 domain-containing protein</fullName>
    </recommendedName>
</protein>
<name>A0A0H4PM62_9BACT</name>
<evidence type="ECO:0000313" key="1">
    <source>
        <dbReference type="EMBL" id="AKP54135.1"/>
    </source>
</evidence>
<dbReference type="EMBL" id="CP012040">
    <property type="protein sequence ID" value="AKP54135.1"/>
    <property type="molecule type" value="Genomic_DNA"/>
</dbReference>
<dbReference type="AlphaFoldDB" id="A0A0H4PM62"/>
<keyword evidence="2" id="KW-1185">Reference proteome</keyword>
<dbReference type="KEGG" id="camu:CA2015_4811"/>
<evidence type="ECO:0008006" key="3">
    <source>
        <dbReference type="Google" id="ProtNLM"/>
    </source>
</evidence>
<dbReference type="STRING" id="320787.CA2015_4811"/>
<sequence>MINQAVIILVSVLMALTTQGTGSQITIKIDLQSEAKGLVQLLLFKGEKGFPDQSDEAVLSASARVENGKAIFKFSNLDKGTYAVAAFHDGNEDGEMRKTLLGIPKDAYGFSNNARGTFSAPSFESASFELPEGSHTISFILK</sequence>
<dbReference type="Proteomes" id="UP000036520">
    <property type="component" value="Chromosome"/>
</dbReference>
<accession>A0A0H4PM62</accession>